<name>A0A941W3D6_9BACT</name>
<evidence type="ECO:0000313" key="14">
    <source>
        <dbReference type="Proteomes" id="UP000722750"/>
    </source>
</evidence>
<evidence type="ECO:0000259" key="12">
    <source>
        <dbReference type="Pfam" id="PF16916"/>
    </source>
</evidence>
<reference evidence="13" key="1">
    <citation type="journal article" date="2021" name="ISME J.">
        <title>Fine-scale metabolic discontinuity in a stratified prokaryote microbiome of a Red Sea deep halocline.</title>
        <authorList>
            <person name="Michoud G."/>
            <person name="Ngugi D.K."/>
            <person name="Barozzi A."/>
            <person name="Merlino G."/>
            <person name="Calleja M.L."/>
            <person name="Delgado-Huertas A."/>
            <person name="Moran X.A.G."/>
            <person name="Daffonchio D."/>
        </authorList>
    </citation>
    <scope>NUCLEOTIDE SEQUENCE</scope>
    <source>
        <strain evidence="13">SuakinDeep_MAG55_1</strain>
    </source>
</reference>
<evidence type="ECO:0000256" key="7">
    <source>
        <dbReference type="ARBA" id="ARBA00023065"/>
    </source>
</evidence>
<keyword evidence="5" id="KW-0862">Zinc</keyword>
<dbReference type="GO" id="GO:0005385">
    <property type="term" value="F:zinc ion transmembrane transporter activity"/>
    <property type="evidence" value="ECO:0007669"/>
    <property type="project" value="TreeGrafter"/>
</dbReference>
<feature type="transmembrane region" description="Helical" evidence="10">
    <location>
        <begin position="91"/>
        <end position="115"/>
    </location>
</feature>
<dbReference type="AlphaFoldDB" id="A0A941W3D6"/>
<evidence type="ECO:0000256" key="10">
    <source>
        <dbReference type="SAM" id="Phobius"/>
    </source>
</evidence>
<evidence type="ECO:0000256" key="9">
    <source>
        <dbReference type="SAM" id="MobiDB-lite"/>
    </source>
</evidence>
<feature type="transmembrane region" description="Helical" evidence="10">
    <location>
        <begin position="162"/>
        <end position="182"/>
    </location>
</feature>
<feature type="transmembrane region" description="Helical" evidence="10">
    <location>
        <begin position="29"/>
        <end position="50"/>
    </location>
</feature>
<dbReference type="InterPro" id="IPR036837">
    <property type="entry name" value="Cation_efflux_CTD_sf"/>
</dbReference>
<evidence type="ECO:0000256" key="1">
    <source>
        <dbReference type="ARBA" id="ARBA00004141"/>
    </source>
</evidence>
<feature type="domain" description="Cation efflux protein transmembrane" evidence="11">
    <location>
        <begin position="29"/>
        <end position="219"/>
    </location>
</feature>
<evidence type="ECO:0000256" key="3">
    <source>
        <dbReference type="ARBA" id="ARBA00022448"/>
    </source>
</evidence>
<dbReference type="EMBL" id="JAANXD010000017">
    <property type="protein sequence ID" value="MBS1257260.1"/>
    <property type="molecule type" value="Genomic_DNA"/>
</dbReference>
<keyword evidence="4 10" id="KW-0812">Transmembrane</keyword>
<dbReference type="InterPro" id="IPR058533">
    <property type="entry name" value="Cation_efflux_TM"/>
</dbReference>
<feature type="transmembrane region" description="Helical" evidence="10">
    <location>
        <begin position="188"/>
        <end position="208"/>
    </location>
</feature>
<accession>A0A941W3D6</accession>
<keyword evidence="8 10" id="KW-0472">Membrane</keyword>
<dbReference type="InterPro" id="IPR002524">
    <property type="entry name" value="Cation_efflux"/>
</dbReference>
<feature type="domain" description="Cation efflux protein cytoplasmic" evidence="12">
    <location>
        <begin position="223"/>
        <end position="299"/>
    </location>
</feature>
<dbReference type="PANTHER" id="PTHR11562:SF17">
    <property type="entry name" value="RE54080P-RELATED"/>
    <property type="match status" value="1"/>
</dbReference>
<sequence length="311" mass="34698">MSIHHNTKIDKVSNNSHNHTHRGEERSKLILACSLTGIMFIVEGIAGFLTNSLALLSDAGHMLTHLIALLISLGAILFASKPPTARKTYGFYRLEILAALFNGATLFLITLWIFFHAYKRIINPEPIASGHMFIVAIIGLLVNLACAYILKTSHGSLNIKSAFMHMMADTFSSLVVVFGAIIMHYTQWYILDPALSILICIVILVWSYQLITESVDILLEATPKDVDLENVVKSISELDEIEGVHDVHIWTITSGMYAMSAHIYIKDLMVSETQKIMSNINTLVKEKYSIGHTVIQFESTVCSDNPHLKRD</sequence>
<evidence type="ECO:0000259" key="11">
    <source>
        <dbReference type="Pfam" id="PF01545"/>
    </source>
</evidence>
<dbReference type="InterPro" id="IPR027470">
    <property type="entry name" value="Cation_efflux_CTD"/>
</dbReference>
<gene>
    <name evidence="13" type="ORF">MAG551_00297</name>
</gene>
<dbReference type="SUPFAM" id="SSF160240">
    <property type="entry name" value="Cation efflux protein cytoplasmic domain-like"/>
    <property type="match status" value="1"/>
</dbReference>
<comment type="subcellular location">
    <subcellularLocation>
        <location evidence="1">Membrane</location>
        <topology evidence="1">Multi-pass membrane protein</topology>
    </subcellularLocation>
</comment>
<evidence type="ECO:0000313" key="13">
    <source>
        <dbReference type="EMBL" id="MBS1257260.1"/>
    </source>
</evidence>
<comment type="similarity">
    <text evidence="2">Belongs to the cation diffusion facilitator (CDF) transporter (TC 2.A.4) family. SLC30A subfamily.</text>
</comment>
<dbReference type="Proteomes" id="UP000722750">
    <property type="component" value="Unassembled WGS sequence"/>
</dbReference>
<keyword evidence="7" id="KW-0406">Ion transport</keyword>
<protein>
    <submittedName>
        <fullName evidence="13">Cadmium, cobalt and zinc/H(+)-K(+) antiporter</fullName>
    </submittedName>
</protein>
<organism evidence="13 14">
    <name type="scientific">Candidatus Scalindua arabica</name>
    <dbReference type="NCBI Taxonomy" id="1127984"/>
    <lineage>
        <taxon>Bacteria</taxon>
        <taxon>Pseudomonadati</taxon>
        <taxon>Planctomycetota</taxon>
        <taxon>Candidatus Brocadiia</taxon>
        <taxon>Candidatus Brocadiales</taxon>
        <taxon>Candidatus Scalinduaceae</taxon>
        <taxon>Candidatus Scalindua</taxon>
    </lineage>
</organism>
<dbReference type="Pfam" id="PF16916">
    <property type="entry name" value="ZT_dimer"/>
    <property type="match status" value="1"/>
</dbReference>
<feature type="region of interest" description="Disordered" evidence="9">
    <location>
        <begin position="1"/>
        <end position="21"/>
    </location>
</feature>
<dbReference type="InterPro" id="IPR027469">
    <property type="entry name" value="Cation_efflux_TMD_sf"/>
</dbReference>
<evidence type="ECO:0000256" key="8">
    <source>
        <dbReference type="ARBA" id="ARBA00023136"/>
    </source>
</evidence>
<dbReference type="GO" id="GO:0005886">
    <property type="term" value="C:plasma membrane"/>
    <property type="evidence" value="ECO:0007669"/>
    <property type="project" value="TreeGrafter"/>
</dbReference>
<dbReference type="InterPro" id="IPR050681">
    <property type="entry name" value="CDF/SLC30A"/>
</dbReference>
<evidence type="ECO:0000256" key="2">
    <source>
        <dbReference type="ARBA" id="ARBA00008873"/>
    </source>
</evidence>
<evidence type="ECO:0000256" key="6">
    <source>
        <dbReference type="ARBA" id="ARBA00022989"/>
    </source>
</evidence>
<proteinExistence type="inferred from homology"/>
<dbReference type="NCBIfam" id="TIGR01297">
    <property type="entry name" value="CDF"/>
    <property type="match status" value="1"/>
</dbReference>
<keyword evidence="5" id="KW-0864">Zinc transport</keyword>
<keyword evidence="3" id="KW-0813">Transport</keyword>
<dbReference type="SUPFAM" id="SSF161111">
    <property type="entry name" value="Cation efflux protein transmembrane domain-like"/>
    <property type="match status" value="1"/>
</dbReference>
<evidence type="ECO:0000256" key="5">
    <source>
        <dbReference type="ARBA" id="ARBA00022906"/>
    </source>
</evidence>
<dbReference type="Gene3D" id="1.20.1510.10">
    <property type="entry name" value="Cation efflux protein transmembrane domain"/>
    <property type="match status" value="1"/>
</dbReference>
<feature type="transmembrane region" description="Helical" evidence="10">
    <location>
        <begin position="62"/>
        <end position="79"/>
    </location>
</feature>
<feature type="transmembrane region" description="Helical" evidence="10">
    <location>
        <begin position="127"/>
        <end position="150"/>
    </location>
</feature>
<dbReference type="PANTHER" id="PTHR11562">
    <property type="entry name" value="CATION EFFLUX PROTEIN/ ZINC TRANSPORTER"/>
    <property type="match status" value="1"/>
</dbReference>
<evidence type="ECO:0000256" key="4">
    <source>
        <dbReference type="ARBA" id="ARBA00022692"/>
    </source>
</evidence>
<keyword evidence="6 10" id="KW-1133">Transmembrane helix</keyword>
<comment type="caution">
    <text evidence="13">The sequence shown here is derived from an EMBL/GenBank/DDBJ whole genome shotgun (WGS) entry which is preliminary data.</text>
</comment>
<dbReference type="Pfam" id="PF01545">
    <property type="entry name" value="Cation_efflux"/>
    <property type="match status" value="1"/>
</dbReference>